<evidence type="ECO:0000259" key="3">
    <source>
        <dbReference type="SMART" id="SM00939"/>
    </source>
</evidence>
<dbReference type="RefSeq" id="WP_201957665.1">
    <property type="nucleotide sequence ID" value="NZ_JAERRJ010000020.1"/>
</dbReference>
<proteinExistence type="inferred from homology"/>
<evidence type="ECO:0000313" key="5">
    <source>
        <dbReference type="Proteomes" id="UP000602198"/>
    </source>
</evidence>
<dbReference type="InterPro" id="IPR000383">
    <property type="entry name" value="Xaa-Pro-like_dom"/>
</dbReference>
<organism evidence="4 5">
    <name type="scientific">Nocardia acididurans</name>
    <dbReference type="NCBI Taxonomy" id="2802282"/>
    <lineage>
        <taxon>Bacteria</taxon>
        <taxon>Bacillati</taxon>
        <taxon>Actinomycetota</taxon>
        <taxon>Actinomycetes</taxon>
        <taxon>Mycobacteriales</taxon>
        <taxon>Nocardiaceae</taxon>
        <taxon>Nocardia</taxon>
    </lineage>
</organism>
<dbReference type="SUPFAM" id="SSF53474">
    <property type="entry name" value="alpha/beta-Hydrolases"/>
    <property type="match status" value="1"/>
</dbReference>
<evidence type="ECO:0000256" key="1">
    <source>
        <dbReference type="ARBA" id="ARBA00008645"/>
    </source>
</evidence>
<dbReference type="InterPro" id="IPR029058">
    <property type="entry name" value="AB_hydrolase_fold"/>
</dbReference>
<dbReference type="Pfam" id="PF02129">
    <property type="entry name" value="Peptidase_S15"/>
    <property type="match status" value="1"/>
</dbReference>
<dbReference type="Pfam" id="PF08530">
    <property type="entry name" value="PepX_C"/>
    <property type="match status" value="1"/>
</dbReference>
<feature type="domain" description="Xaa-Pro dipeptidyl-peptidase C-terminal" evidence="3">
    <location>
        <begin position="344"/>
        <end position="582"/>
    </location>
</feature>
<dbReference type="SMART" id="SM00939">
    <property type="entry name" value="PepX_C"/>
    <property type="match status" value="1"/>
</dbReference>
<gene>
    <name evidence="4" type="ORF">JK358_36095</name>
</gene>
<name>A0ABS1MJI9_9NOCA</name>
<comment type="similarity">
    <text evidence="1">Belongs to the AB hydrolase superfamily.</text>
</comment>
<protein>
    <recommendedName>
        <fullName evidence="3">Xaa-Pro dipeptidyl-peptidase C-terminal domain-containing protein</fullName>
    </recommendedName>
</protein>
<dbReference type="InterPro" id="IPR013736">
    <property type="entry name" value="Xaa-Pro_dipept_C"/>
</dbReference>
<dbReference type="InterPro" id="IPR008979">
    <property type="entry name" value="Galactose-bd-like_sf"/>
</dbReference>
<keyword evidence="2" id="KW-0378">Hydrolase</keyword>
<sequence>MADPIQHVTEETLNDIARYGVLAGGLDYSPAALAVARGLLAAAQGTAGVELPPEFRQLVDSVRGIATVEIGYVPMPDGVQLSTVLINQNAGGQRPLVVVPAGWSPYGWLPFVWTYLTLAAEGYHVLAYTPRGLGDPALPSTSGGFIDVGGPQDRADATYLLTHTYGKLDISKVGFLGESYGSGISQLVAAHDSRVSVVVALSTWGSLATSLYDNGTRHLAALRALVGFTGGPVTEKFDPETRALLEDFEAGRNMEAVIEWALDRSPEHFLALTNKLDVPTFMSNTWHETLFPVNQLLDTFTHLTVPKQLNLWIGDHGAPEGAGLVGVPTGIAFPGLLTPMQEARNWLRHYLTEDGDAPETGVRNQIMFTYRTQPVPGGGQRIIEPATRERQSCWGENTRTERWYLADGVPDCALGDKADAGWERNFRAGNETQARATDTPLLQTGQREWYGTPKVYRLDDFERDQLLIWLTDSLPEGRRLRGAPTVKLTVRSPETTASFVAYLFDVAADNTAHLITHEPYTVDRLTPEENRTIEWRLQAACYDLPEGHRLALVVNSRDLLYSYAGGGTTTVGSLATAESYLDLTLG</sequence>
<accession>A0ABS1MJI9</accession>
<keyword evidence="5" id="KW-1185">Reference proteome</keyword>
<dbReference type="Gene3D" id="3.40.50.1820">
    <property type="entry name" value="alpha/beta hydrolase"/>
    <property type="match status" value="1"/>
</dbReference>
<reference evidence="4 5" key="1">
    <citation type="submission" date="2021-01" db="EMBL/GenBank/DDBJ databases">
        <title>WGS of actinomycetes isolated from Thailand.</title>
        <authorList>
            <person name="Thawai C."/>
        </authorList>
    </citation>
    <scope>NUCLEOTIDE SEQUENCE [LARGE SCALE GENOMIC DNA]</scope>
    <source>
        <strain evidence="4 5">LPG 2</strain>
    </source>
</reference>
<dbReference type="SUPFAM" id="SSF49785">
    <property type="entry name" value="Galactose-binding domain-like"/>
    <property type="match status" value="1"/>
</dbReference>
<evidence type="ECO:0000256" key="2">
    <source>
        <dbReference type="ARBA" id="ARBA00022801"/>
    </source>
</evidence>
<dbReference type="Gene3D" id="2.60.120.260">
    <property type="entry name" value="Galactose-binding domain-like"/>
    <property type="match status" value="1"/>
</dbReference>
<evidence type="ECO:0000313" key="4">
    <source>
        <dbReference type="EMBL" id="MBL1079839.1"/>
    </source>
</evidence>
<dbReference type="PANTHER" id="PTHR22946">
    <property type="entry name" value="DIENELACTONE HYDROLASE DOMAIN-CONTAINING PROTEIN-RELATED"/>
    <property type="match status" value="1"/>
</dbReference>
<dbReference type="EMBL" id="JAERRJ010000020">
    <property type="protein sequence ID" value="MBL1079839.1"/>
    <property type="molecule type" value="Genomic_DNA"/>
</dbReference>
<dbReference type="PANTHER" id="PTHR22946:SF9">
    <property type="entry name" value="POLYKETIDE TRANSFERASE AF380"/>
    <property type="match status" value="1"/>
</dbReference>
<comment type="caution">
    <text evidence="4">The sequence shown here is derived from an EMBL/GenBank/DDBJ whole genome shotgun (WGS) entry which is preliminary data.</text>
</comment>
<dbReference type="Proteomes" id="UP000602198">
    <property type="component" value="Unassembled WGS sequence"/>
</dbReference>
<dbReference type="InterPro" id="IPR050261">
    <property type="entry name" value="FrsA_esterase"/>
</dbReference>